<evidence type="ECO:0000313" key="1">
    <source>
        <dbReference type="EMBL" id="TFK68008.1"/>
    </source>
</evidence>
<dbReference type="EMBL" id="ML208362">
    <property type="protein sequence ID" value="TFK68008.1"/>
    <property type="molecule type" value="Genomic_DNA"/>
</dbReference>
<name>A0ACD3AQK3_9AGAR</name>
<accession>A0ACD3AQK3</accession>
<sequence length="110" mass="12609">MVFSAPIRLWGSTPHGIFELAFMLAECLDRRRRLLAPWERFAWACPYIVNVSLVWVLPDSYLLSASRPKLYKPHRAHPASFSTLSLSPASGTTLIPSYFSMRLHLCRTRC</sequence>
<evidence type="ECO:0000313" key="2">
    <source>
        <dbReference type="Proteomes" id="UP000308600"/>
    </source>
</evidence>
<organism evidence="1 2">
    <name type="scientific">Pluteus cervinus</name>
    <dbReference type="NCBI Taxonomy" id="181527"/>
    <lineage>
        <taxon>Eukaryota</taxon>
        <taxon>Fungi</taxon>
        <taxon>Dikarya</taxon>
        <taxon>Basidiomycota</taxon>
        <taxon>Agaricomycotina</taxon>
        <taxon>Agaricomycetes</taxon>
        <taxon>Agaricomycetidae</taxon>
        <taxon>Agaricales</taxon>
        <taxon>Pluteineae</taxon>
        <taxon>Pluteaceae</taxon>
        <taxon>Pluteus</taxon>
    </lineage>
</organism>
<proteinExistence type="predicted"/>
<protein>
    <submittedName>
        <fullName evidence="1">Uncharacterized protein</fullName>
    </submittedName>
</protein>
<gene>
    <name evidence="1" type="ORF">BDN72DRAFT_842415</name>
</gene>
<dbReference type="Proteomes" id="UP000308600">
    <property type="component" value="Unassembled WGS sequence"/>
</dbReference>
<reference evidence="1 2" key="1">
    <citation type="journal article" date="2019" name="Nat. Ecol. Evol.">
        <title>Megaphylogeny resolves global patterns of mushroom evolution.</title>
        <authorList>
            <person name="Varga T."/>
            <person name="Krizsan K."/>
            <person name="Foldi C."/>
            <person name="Dima B."/>
            <person name="Sanchez-Garcia M."/>
            <person name="Sanchez-Ramirez S."/>
            <person name="Szollosi G.J."/>
            <person name="Szarkandi J.G."/>
            <person name="Papp V."/>
            <person name="Albert L."/>
            <person name="Andreopoulos W."/>
            <person name="Angelini C."/>
            <person name="Antonin V."/>
            <person name="Barry K.W."/>
            <person name="Bougher N.L."/>
            <person name="Buchanan P."/>
            <person name="Buyck B."/>
            <person name="Bense V."/>
            <person name="Catcheside P."/>
            <person name="Chovatia M."/>
            <person name="Cooper J."/>
            <person name="Damon W."/>
            <person name="Desjardin D."/>
            <person name="Finy P."/>
            <person name="Geml J."/>
            <person name="Haridas S."/>
            <person name="Hughes K."/>
            <person name="Justo A."/>
            <person name="Karasinski D."/>
            <person name="Kautmanova I."/>
            <person name="Kiss B."/>
            <person name="Kocsube S."/>
            <person name="Kotiranta H."/>
            <person name="LaButti K.M."/>
            <person name="Lechner B.E."/>
            <person name="Liimatainen K."/>
            <person name="Lipzen A."/>
            <person name="Lukacs Z."/>
            <person name="Mihaltcheva S."/>
            <person name="Morgado L.N."/>
            <person name="Niskanen T."/>
            <person name="Noordeloos M.E."/>
            <person name="Ohm R.A."/>
            <person name="Ortiz-Santana B."/>
            <person name="Ovrebo C."/>
            <person name="Racz N."/>
            <person name="Riley R."/>
            <person name="Savchenko A."/>
            <person name="Shiryaev A."/>
            <person name="Soop K."/>
            <person name="Spirin V."/>
            <person name="Szebenyi C."/>
            <person name="Tomsovsky M."/>
            <person name="Tulloss R.E."/>
            <person name="Uehling J."/>
            <person name="Grigoriev I.V."/>
            <person name="Vagvolgyi C."/>
            <person name="Papp T."/>
            <person name="Martin F.M."/>
            <person name="Miettinen O."/>
            <person name="Hibbett D.S."/>
            <person name="Nagy L.G."/>
        </authorList>
    </citation>
    <scope>NUCLEOTIDE SEQUENCE [LARGE SCALE GENOMIC DNA]</scope>
    <source>
        <strain evidence="1 2">NL-1719</strain>
    </source>
</reference>
<keyword evidence="2" id="KW-1185">Reference proteome</keyword>